<dbReference type="AlphaFoldDB" id="A0A921DZD2"/>
<evidence type="ECO:0000256" key="8">
    <source>
        <dbReference type="ARBA" id="ARBA00022779"/>
    </source>
</evidence>
<evidence type="ECO:0000313" key="14">
    <source>
        <dbReference type="EMBL" id="HJE22246.1"/>
    </source>
</evidence>
<dbReference type="Gene3D" id="2.30.330.10">
    <property type="entry name" value="SpoA-like"/>
    <property type="match status" value="1"/>
</dbReference>
<evidence type="ECO:0000256" key="9">
    <source>
        <dbReference type="ARBA" id="ARBA00023136"/>
    </source>
</evidence>
<feature type="region of interest" description="Disordered" evidence="12">
    <location>
        <begin position="1"/>
        <end position="37"/>
    </location>
</feature>
<dbReference type="GO" id="GO:0009425">
    <property type="term" value="C:bacterial-type flagellum basal body"/>
    <property type="evidence" value="ECO:0007669"/>
    <property type="project" value="UniProtKB-SubCell"/>
</dbReference>
<dbReference type="InterPro" id="IPR001543">
    <property type="entry name" value="FliN-like_C"/>
</dbReference>
<dbReference type="Proteomes" id="UP000742631">
    <property type="component" value="Unassembled WGS sequence"/>
</dbReference>
<dbReference type="GO" id="GO:0003774">
    <property type="term" value="F:cytoskeletal motor activity"/>
    <property type="evidence" value="ECO:0007669"/>
    <property type="project" value="InterPro"/>
</dbReference>
<comment type="caution">
    <text evidence="14">The sequence shown here is derived from an EMBL/GenBank/DDBJ whole genome shotgun (WGS) entry which is preliminary data.</text>
</comment>
<feature type="compositionally biased region" description="Pro residues" evidence="12">
    <location>
        <begin position="18"/>
        <end position="34"/>
    </location>
</feature>
<organism evidence="14 15">
    <name type="scientific">Methylorubrum populi</name>
    <dbReference type="NCBI Taxonomy" id="223967"/>
    <lineage>
        <taxon>Bacteria</taxon>
        <taxon>Pseudomonadati</taxon>
        <taxon>Pseudomonadota</taxon>
        <taxon>Alphaproteobacteria</taxon>
        <taxon>Hyphomicrobiales</taxon>
        <taxon>Methylobacteriaceae</taxon>
        <taxon>Methylorubrum</taxon>
    </lineage>
</organism>
<evidence type="ECO:0000256" key="1">
    <source>
        <dbReference type="ARBA" id="ARBA00004117"/>
    </source>
</evidence>
<comment type="subcellular location">
    <subcellularLocation>
        <location evidence="1">Bacterial flagellum basal body</location>
    </subcellularLocation>
    <subcellularLocation>
        <location evidence="2">Cell inner membrane</location>
        <topology evidence="2">Peripheral membrane protein</topology>
    </subcellularLocation>
</comment>
<dbReference type="GO" id="GO:0005886">
    <property type="term" value="C:plasma membrane"/>
    <property type="evidence" value="ECO:0007669"/>
    <property type="project" value="UniProtKB-SubCell"/>
</dbReference>
<evidence type="ECO:0000256" key="2">
    <source>
        <dbReference type="ARBA" id="ARBA00004417"/>
    </source>
</evidence>
<dbReference type="CDD" id="cd17908">
    <property type="entry name" value="FliM"/>
    <property type="match status" value="1"/>
</dbReference>
<reference evidence="14" key="1">
    <citation type="journal article" date="2021" name="PeerJ">
        <title>Extensive microbial diversity within the chicken gut microbiome revealed by metagenomics and culture.</title>
        <authorList>
            <person name="Gilroy R."/>
            <person name="Ravi A."/>
            <person name="Getino M."/>
            <person name="Pursley I."/>
            <person name="Horton D.L."/>
            <person name="Alikhan N.F."/>
            <person name="Baker D."/>
            <person name="Gharbi K."/>
            <person name="Hall N."/>
            <person name="Watson M."/>
            <person name="Adriaenssens E.M."/>
            <person name="Foster-Nyarko E."/>
            <person name="Jarju S."/>
            <person name="Secka A."/>
            <person name="Antonio M."/>
            <person name="Oren A."/>
            <person name="Chaudhuri R.R."/>
            <person name="La Ragione R."/>
            <person name="Hildebrand F."/>
            <person name="Pallen M.J."/>
        </authorList>
    </citation>
    <scope>NUCLEOTIDE SEQUENCE</scope>
    <source>
        <strain evidence="14">316</strain>
    </source>
</reference>
<dbReference type="Gene3D" id="3.40.1550.10">
    <property type="entry name" value="CheC-like"/>
    <property type="match status" value="1"/>
</dbReference>
<feature type="domain" description="Flagellar motor switch protein FliN-like C-terminal" evidence="13">
    <location>
        <begin position="263"/>
        <end position="333"/>
    </location>
</feature>
<dbReference type="InterPro" id="IPR036429">
    <property type="entry name" value="SpoA-like_sf"/>
</dbReference>
<accession>A0A921DZD2</accession>
<evidence type="ECO:0000259" key="13">
    <source>
        <dbReference type="Pfam" id="PF01052"/>
    </source>
</evidence>
<dbReference type="Pfam" id="PF01052">
    <property type="entry name" value="FliMN_C"/>
    <property type="match status" value="1"/>
</dbReference>
<dbReference type="SUPFAM" id="SSF103039">
    <property type="entry name" value="CheC-like"/>
    <property type="match status" value="1"/>
</dbReference>
<dbReference type="GO" id="GO:0071978">
    <property type="term" value="P:bacterial-type flagellum-dependent swarming motility"/>
    <property type="evidence" value="ECO:0007669"/>
    <property type="project" value="TreeGrafter"/>
</dbReference>
<evidence type="ECO:0000256" key="10">
    <source>
        <dbReference type="ARBA" id="ARBA00023143"/>
    </source>
</evidence>
<dbReference type="SUPFAM" id="SSF101801">
    <property type="entry name" value="Surface presentation of antigens (SPOA)"/>
    <property type="match status" value="1"/>
</dbReference>
<keyword evidence="14" id="KW-0282">Flagellum</keyword>
<evidence type="ECO:0000256" key="6">
    <source>
        <dbReference type="ARBA" id="ARBA00022500"/>
    </source>
</evidence>
<keyword evidence="8" id="KW-0283">Flagellar rotation</keyword>
<proteinExistence type="inferred from homology"/>
<name>A0A921DZD2_9HYPH</name>
<evidence type="ECO:0000256" key="11">
    <source>
        <dbReference type="ARBA" id="ARBA00025044"/>
    </source>
</evidence>
<reference evidence="14" key="2">
    <citation type="submission" date="2021-09" db="EMBL/GenBank/DDBJ databases">
        <authorList>
            <person name="Gilroy R."/>
        </authorList>
    </citation>
    <scope>NUCLEOTIDE SEQUENCE</scope>
    <source>
        <strain evidence="14">316</strain>
    </source>
</reference>
<gene>
    <name evidence="14" type="ORF">K8W01_01110</name>
</gene>
<keyword evidence="7" id="KW-0997">Cell inner membrane</keyword>
<keyword evidence="10" id="KW-0975">Bacterial flagellum</keyword>
<dbReference type="InterPro" id="IPR001689">
    <property type="entry name" value="Flag_FliM"/>
</dbReference>
<dbReference type="InterPro" id="IPR028976">
    <property type="entry name" value="CheC-like_sf"/>
</dbReference>
<comment type="similarity">
    <text evidence="3">Belongs to the FliM family.</text>
</comment>
<comment type="function">
    <text evidence="11">FliM is one of three proteins (FliG, FliN, FliM) that forms the rotor-mounted switch complex (C ring), located at the base of the basal body. This complex interacts with the CheY and CheZ chemotaxis proteins, in addition to contacting components of the motor that determine the direction of flagellar rotation.</text>
</comment>
<evidence type="ECO:0000256" key="12">
    <source>
        <dbReference type="SAM" id="MobiDB-lite"/>
    </source>
</evidence>
<dbReference type="Pfam" id="PF02154">
    <property type="entry name" value="FliM"/>
    <property type="match status" value="1"/>
</dbReference>
<keyword evidence="6" id="KW-0145">Chemotaxis</keyword>
<keyword evidence="14" id="KW-0966">Cell projection</keyword>
<dbReference type="PANTHER" id="PTHR30034">
    <property type="entry name" value="FLAGELLAR MOTOR SWITCH PROTEIN FLIM"/>
    <property type="match status" value="1"/>
</dbReference>
<evidence type="ECO:0000256" key="3">
    <source>
        <dbReference type="ARBA" id="ARBA00011049"/>
    </source>
</evidence>
<dbReference type="PANTHER" id="PTHR30034:SF3">
    <property type="entry name" value="FLAGELLAR MOTOR SWITCH PROTEIN FLIM"/>
    <property type="match status" value="1"/>
</dbReference>
<keyword evidence="5" id="KW-1003">Cell membrane</keyword>
<evidence type="ECO:0000313" key="15">
    <source>
        <dbReference type="Proteomes" id="UP000742631"/>
    </source>
</evidence>
<dbReference type="GO" id="GO:0050918">
    <property type="term" value="P:positive chemotaxis"/>
    <property type="evidence" value="ECO:0007669"/>
    <property type="project" value="TreeGrafter"/>
</dbReference>
<evidence type="ECO:0000256" key="7">
    <source>
        <dbReference type="ARBA" id="ARBA00022519"/>
    </source>
</evidence>
<protein>
    <recommendedName>
        <fullName evidence="4">Flagellar motor switch protein FliM</fullName>
    </recommendedName>
</protein>
<keyword evidence="14" id="KW-0969">Cilium</keyword>
<evidence type="ECO:0000256" key="4">
    <source>
        <dbReference type="ARBA" id="ARBA00021898"/>
    </source>
</evidence>
<evidence type="ECO:0000256" key="5">
    <source>
        <dbReference type="ARBA" id="ARBA00022475"/>
    </source>
</evidence>
<keyword evidence="9" id="KW-0472">Membrane</keyword>
<dbReference type="EMBL" id="DYYG01000005">
    <property type="protein sequence ID" value="HJE22246.1"/>
    <property type="molecule type" value="Genomic_DNA"/>
</dbReference>
<sequence length="345" mass="37554">MDEIENPDAVPEANPVPESAPAPEPAPMPAPEPVPVFAAAPKPEADIRARILEAGGLSLDRLPMLHVVFDRLATACSDAAKHLAASSTFYSLSGVTSGRFGEFLDAYDANAVVGIFHAPEWDGHILVGLDRDFLYTMVEVLFGSDGSEPPVEDERNFSALELRIAQMVFEQAGKALESSFGLVSQTPFRLERMETRMEFAVIGRRSNKAVQAKFLLQALNRGGEMFLILPQTVLNPLRPALSKVLTGESAARDPHWAEQIAAEVQKTAVRLRAVLEERHLTLGEIAGLKVGQVIELDATPATRIKLEGNDRPLFWCRAGQSQGAYVLRVEEAINPEKEGVHGLFG</sequence>